<dbReference type="Pfam" id="PF13076">
    <property type="entry name" value="Fur_reg_FbpA"/>
    <property type="match status" value="1"/>
</dbReference>
<gene>
    <name evidence="1" type="ORF">P4T90_13250</name>
</gene>
<dbReference type="Proteomes" id="UP001341444">
    <property type="component" value="Unassembled WGS sequence"/>
</dbReference>
<evidence type="ECO:0000313" key="1">
    <source>
        <dbReference type="EMBL" id="MED1204019.1"/>
    </source>
</evidence>
<name>A0ABU6MH68_9BACI</name>
<protein>
    <submittedName>
        <fullName evidence="1">Fur-regulated basic protein FbpA</fullName>
    </submittedName>
</protein>
<sequence length="54" mass="6426">MANYLRAEVERLKNHYIAKLLDYGVYKLEDQQLYNLTLTDLEEIYLKETKGKSS</sequence>
<keyword evidence="2" id="KW-1185">Reference proteome</keyword>
<reference evidence="1 2" key="1">
    <citation type="submission" date="2023-03" db="EMBL/GenBank/DDBJ databases">
        <title>Bacillus Genome Sequencing.</title>
        <authorList>
            <person name="Dunlap C."/>
        </authorList>
    </citation>
    <scope>NUCLEOTIDE SEQUENCE [LARGE SCALE GENOMIC DNA]</scope>
    <source>
        <strain evidence="1 2">B-23453</strain>
    </source>
</reference>
<dbReference type="RefSeq" id="WP_198160194.1">
    <property type="nucleotide sequence ID" value="NZ_JARMAB010000019.1"/>
</dbReference>
<evidence type="ECO:0000313" key="2">
    <source>
        <dbReference type="Proteomes" id="UP001341444"/>
    </source>
</evidence>
<accession>A0ABU6MH68</accession>
<proteinExistence type="predicted"/>
<organism evidence="1 2">
    <name type="scientific">Heyndrickxia acidicola</name>
    <dbReference type="NCBI Taxonomy" id="209389"/>
    <lineage>
        <taxon>Bacteria</taxon>
        <taxon>Bacillati</taxon>
        <taxon>Bacillota</taxon>
        <taxon>Bacilli</taxon>
        <taxon>Bacillales</taxon>
        <taxon>Bacillaceae</taxon>
        <taxon>Heyndrickxia</taxon>
    </lineage>
</organism>
<comment type="caution">
    <text evidence="1">The sequence shown here is derived from an EMBL/GenBank/DDBJ whole genome shotgun (WGS) entry which is preliminary data.</text>
</comment>
<dbReference type="InterPro" id="IPR025072">
    <property type="entry name" value="Fur_reg_FbpA"/>
</dbReference>
<dbReference type="EMBL" id="JARMAB010000019">
    <property type="protein sequence ID" value="MED1204019.1"/>
    <property type="molecule type" value="Genomic_DNA"/>
</dbReference>